<sequence>MGSENVFQENQEYLIKARELVVAIDDVQDNLEQVRTAQRKTSRSISQEEKGLSDEISSTLKNRKNEIEDGYDQQLSANGAKIRQLQSKKDKKKTERMGNRIESETASLNESNRQLRLKAKELFKQNNVSGFCNTGFFYCMFAPCGAGDVFKLILLILLFCGCIPAIVCVALSYTIYQTGVHTLTYVVISQAIVIAEFIIYFIVFNLAKVKNLEIVNEGRRIRNKVRANNKQIRIIRNSITRDKDESVYNLGKYDEKLSELEAEREDISNRKLEAIKVFENDTKQVITDEITGRRQPKIDALKADLKQLEEKINAMESQLADMQSHLTDSYVTFLGKDLLTEEKLSDLISIMEEGTASTVSGAIEVYKGES</sequence>
<proteinExistence type="predicted"/>
<evidence type="ECO:0000256" key="2">
    <source>
        <dbReference type="SAM" id="MobiDB-lite"/>
    </source>
</evidence>
<feature type="region of interest" description="Disordered" evidence="2">
    <location>
        <begin position="35"/>
        <end position="58"/>
    </location>
</feature>
<accession>A0AAI9K5K9</accession>
<reference evidence="4" key="1">
    <citation type="submission" date="2020-06" db="EMBL/GenBank/DDBJ databases">
        <title>Characterization of fructooligosaccharide metabolism and fructooligosaccharide-degrading enzymes in human commensal butyrate producers.</title>
        <authorList>
            <person name="Tanno H."/>
            <person name="Fujii T."/>
            <person name="Hirano K."/>
            <person name="Maeno S."/>
            <person name="Tonozuka T."/>
            <person name="Sakamoto M."/>
            <person name="Ohkuma M."/>
            <person name="Tochio T."/>
            <person name="Endo A."/>
        </authorList>
    </citation>
    <scope>NUCLEOTIDE SEQUENCE</scope>
    <source>
        <strain evidence="4">JCM 31265</strain>
    </source>
</reference>
<dbReference type="AlphaFoldDB" id="A0AAI9K5K9"/>
<dbReference type="EMBL" id="BLYL01000011">
    <property type="protein sequence ID" value="GFO94828.1"/>
    <property type="molecule type" value="Genomic_DNA"/>
</dbReference>
<comment type="caution">
    <text evidence="4">The sequence shown here is derived from an EMBL/GenBank/DDBJ whole genome shotgun (WGS) entry which is preliminary data.</text>
</comment>
<feature type="transmembrane region" description="Helical" evidence="3">
    <location>
        <begin position="182"/>
        <end position="203"/>
    </location>
</feature>
<organism evidence="4 5">
    <name type="scientific">Coprococcus eutactus</name>
    <dbReference type="NCBI Taxonomy" id="33043"/>
    <lineage>
        <taxon>Bacteria</taxon>
        <taxon>Bacillati</taxon>
        <taxon>Bacillota</taxon>
        <taxon>Clostridia</taxon>
        <taxon>Lachnospirales</taxon>
        <taxon>Lachnospiraceae</taxon>
        <taxon>Coprococcus</taxon>
    </lineage>
</organism>
<evidence type="ECO:0000256" key="3">
    <source>
        <dbReference type="SAM" id="Phobius"/>
    </source>
</evidence>
<gene>
    <name evidence="4" type="ORF">COEU31_18740</name>
</gene>
<evidence type="ECO:0000313" key="5">
    <source>
        <dbReference type="Proteomes" id="UP000660047"/>
    </source>
</evidence>
<dbReference type="Proteomes" id="UP000660047">
    <property type="component" value="Unassembled WGS sequence"/>
</dbReference>
<protein>
    <submittedName>
        <fullName evidence="4">Uncharacterized protein</fullName>
    </submittedName>
</protein>
<keyword evidence="1" id="KW-0175">Coiled coil</keyword>
<keyword evidence="3" id="KW-1133">Transmembrane helix</keyword>
<evidence type="ECO:0000313" key="4">
    <source>
        <dbReference type="EMBL" id="GFO94828.1"/>
    </source>
</evidence>
<keyword evidence="3" id="KW-0472">Membrane</keyword>
<keyword evidence="3" id="KW-0812">Transmembrane</keyword>
<dbReference type="RefSeq" id="WP_015533412.1">
    <property type="nucleotide sequence ID" value="NZ_BLYL01000011.1"/>
</dbReference>
<evidence type="ECO:0000256" key="1">
    <source>
        <dbReference type="SAM" id="Coils"/>
    </source>
</evidence>
<feature type="region of interest" description="Disordered" evidence="2">
    <location>
        <begin position="86"/>
        <end position="107"/>
    </location>
</feature>
<feature type="compositionally biased region" description="Basic and acidic residues" evidence="2">
    <location>
        <begin position="92"/>
        <end position="103"/>
    </location>
</feature>
<name>A0AAI9K5K9_9FIRM</name>
<feature type="coiled-coil region" evidence="1">
    <location>
        <begin position="250"/>
        <end position="325"/>
    </location>
</feature>
<feature type="transmembrane region" description="Helical" evidence="3">
    <location>
        <begin position="152"/>
        <end position="176"/>
    </location>
</feature>